<dbReference type="RefSeq" id="WP_014194533.1">
    <property type="nucleotide sequence ID" value="NZ_JFHD01000027.1"/>
</dbReference>
<dbReference type="GO" id="GO:0016020">
    <property type="term" value="C:membrane"/>
    <property type="evidence" value="ECO:0007669"/>
    <property type="project" value="UniProtKB-SubCell"/>
</dbReference>
<dbReference type="SUPFAM" id="SSF54427">
    <property type="entry name" value="NTF2-like"/>
    <property type="match status" value="1"/>
</dbReference>
<evidence type="ECO:0000256" key="1">
    <source>
        <dbReference type="ARBA" id="ARBA00004167"/>
    </source>
</evidence>
<evidence type="ECO:0000256" key="4">
    <source>
        <dbReference type="ARBA" id="ARBA00023136"/>
    </source>
</evidence>
<keyword evidence="9" id="KW-1185">Reference proteome</keyword>
<evidence type="ECO:0000313" key="9">
    <source>
        <dbReference type="Proteomes" id="UP000027451"/>
    </source>
</evidence>
<proteinExistence type="predicted"/>
<keyword evidence="4 6" id="KW-0472">Membrane</keyword>
<dbReference type="InterPro" id="IPR032710">
    <property type="entry name" value="NTF2-like_dom_sf"/>
</dbReference>
<comment type="subcellular location">
    <subcellularLocation>
        <location evidence="1">Membrane</location>
        <topology evidence="1">Single-pass membrane protein</topology>
    </subcellularLocation>
</comment>
<evidence type="ECO:0000256" key="5">
    <source>
        <dbReference type="SAM" id="MobiDB-lite"/>
    </source>
</evidence>
<reference evidence="8 9" key="1">
    <citation type="submission" date="2014-03" db="EMBL/GenBank/DDBJ databases">
        <title>Draft Genome Sequences of Four Burkholderia Strains.</title>
        <authorList>
            <person name="Liu X.Y."/>
            <person name="Li C.X."/>
            <person name="Xu J.H."/>
        </authorList>
    </citation>
    <scope>NUCLEOTIDE SEQUENCE [LARGE SCALE GENOMIC DNA]</scope>
    <source>
        <strain evidence="8 9">OP-1</strain>
    </source>
</reference>
<dbReference type="AlphaFoldDB" id="A0A656QF90"/>
<dbReference type="Proteomes" id="UP000027451">
    <property type="component" value="Unassembled WGS sequence"/>
</dbReference>
<organism evidence="8 9">
    <name type="scientific">Caballeronia zhejiangensis</name>
    <dbReference type="NCBI Taxonomy" id="871203"/>
    <lineage>
        <taxon>Bacteria</taxon>
        <taxon>Pseudomonadati</taxon>
        <taxon>Pseudomonadota</taxon>
        <taxon>Betaproteobacteria</taxon>
        <taxon>Burkholderiales</taxon>
        <taxon>Burkholderiaceae</taxon>
        <taxon>Caballeronia</taxon>
    </lineage>
</organism>
<gene>
    <name evidence="8" type="ORF">BG60_18460</name>
</gene>
<name>A0A656QF90_9BURK</name>
<comment type="caution">
    <text evidence="8">The sequence shown here is derived from an EMBL/GenBank/DDBJ whole genome shotgun (WGS) entry which is preliminary data.</text>
</comment>
<feature type="region of interest" description="Disordered" evidence="5">
    <location>
        <begin position="1"/>
        <end position="23"/>
    </location>
</feature>
<dbReference type="InterPro" id="IPR007430">
    <property type="entry name" value="VirB8"/>
</dbReference>
<evidence type="ECO:0000259" key="7">
    <source>
        <dbReference type="Pfam" id="PF04335"/>
    </source>
</evidence>
<dbReference type="Gene3D" id="3.10.450.230">
    <property type="entry name" value="VirB8 protein"/>
    <property type="match status" value="1"/>
</dbReference>
<feature type="domain" description="Bacterial virulence protein VirB8" evidence="7">
    <location>
        <begin position="26"/>
        <end position="221"/>
    </location>
</feature>
<keyword evidence="3 6" id="KW-1133">Transmembrane helix</keyword>
<evidence type="ECO:0000256" key="6">
    <source>
        <dbReference type="SAM" id="Phobius"/>
    </source>
</evidence>
<dbReference type="CDD" id="cd16424">
    <property type="entry name" value="VirB8"/>
    <property type="match status" value="1"/>
</dbReference>
<evidence type="ECO:0000256" key="3">
    <source>
        <dbReference type="ARBA" id="ARBA00022989"/>
    </source>
</evidence>
<feature type="transmembrane region" description="Helical" evidence="6">
    <location>
        <begin position="33"/>
        <end position="55"/>
    </location>
</feature>
<accession>A0A656QF90</accession>
<sequence>MKSLGKGTFAGDESTRRTQLGGSNKLKQERNRAYLFIGLLLFVIGGMASAITVLANIHTVIPVVSVLDANGHVVKQQVVNKEAISGQESFVQSQVYDFIMYCNTFDPDWRQRFADLCRLHSTQSIATQYDAETSADNANNPYYQLGQGGRRYPKITGITSLGKDAYQVSFQSITEKPGSPPKIDYYTALVRYTFTFKPLALGDRWENALGYATTAYRKDQELSRQ</sequence>
<keyword evidence="2 6" id="KW-0812">Transmembrane</keyword>
<dbReference type="EMBL" id="JFHD01000027">
    <property type="protein sequence ID" value="KDR27183.1"/>
    <property type="molecule type" value="Genomic_DNA"/>
</dbReference>
<evidence type="ECO:0000256" key="2">
    <source>
        <dbReference type="ARBA" id="ARBA00022692"/>
    </source>
</evidence>
<evidence type="ECO:0000313" key="8">
    <source>
        <dbReference type="EMBL" id="KDR27183.1"/>
    </source>
</evidence>
<dbReference type="Pfam" id="PF04335">
    <property type="entry name" value="VirB8"/>
    <property type="match status" value="1"/>
</dbReference>
<protein>
    <submittedName>
        <fullName evidence="8">Type VI secretion protein</fullName>
    </submittedName>
</protein>